<name>A0A319DFA7_9EURO</name>
<protein>
    <submittedName>
        <fullName evidence="2">Uncharacterized protein</fullName>
    </submittedName>
</protein>
<reference evidence="2 3" key="1">
    <citation type="submission" date="2018-02" db="EMBL/GenBank/DDBJ databases">
        <title>The genomes of Aspergillus section Nigri reveals drivers in fungal speciation.</title>
        <authorList>
            <consortium name="DOE Joint Genome Institute"/>
            <person name="Vesth T.C."/>
            <person name="Nybo J."/>
            <person name="Theobald S."/>
            <person name="Brandl J."/>
            <person name="Frisvad J.C."/>
            <person name="Nielsen K.F."/>
            <person name="Lyhne E.K."/>
            <person name="Kogle M.E."/>
            <person name="Kuo A."/>
            <person name="Riley R."/>
            <person name="Clum A."/>
            <person name="Nolan M."/>
            <person name="Lipzen A."/>
            <person name="Salamov A."/>
            <person name="Henrissat B."/>
            <person name="Wiebenga A."/>
            <person name="De vries R.P."/>
            <person name="Grigoriev I.V."/>
            <person name="Mortensen U.H."/>
            <person name="Andersen M.R."/>
            <person name="Baker S.E."/>
        </authorList>
    </citation>
    <scope>NUCLEOTIDE SEQUENCE [LARGE SCALE GENOMIC DNA]</scope>
    <source>
        <strain evidence="2 3">CBS 707.79</strain>
    </source>
</reference>
<evidence type="ECO:0000313" key="3">
    <source>
        <dbReference type="Proteomes" id="UP000247810"/>
    </source>
</evidence>
<dbReference type="VEuPathDB" id="FungiDB:BO71DRAFT_189810"/>
<feature type="region of interest" description="Disordered" evidence="1">
    <location>
        <begin position="37"/>
        <end position="90"/>
    </location>
</feature>
<evidence type="ECO:0000256" key="1">
    <source>
        <dbReference type="SAM" id="MobiDB-lite"/>
    </source>
</evidence>
<sequence>MGKDDRPVCLARFAPRACTDLLSFPSERNPCMRAGSSCKSRASDAPGIRASKPSGLTWKEGMSTGRAGSRWQTQNHGSASGRGGLPSGPKYGRLGPLVPALLGLGAVPTAWIVQTTPGGETMKTRGSSGGPGPLVPSSTTRRLAPSAICTSAINSALLLYPTFRSYCPCYSTPYPMYDAN</sequence>
<dbReference type="Proteomes" id="UP000247810">
    <property type="component" value="Unassembled WGS sequence"/>
</dbReference>
<accession>A0A319DFA7</accession>
<gene>
    <name evidence="2" type="ORF">BO71DRAFT_189810</name>
</gene>
<keyword evidence="3" id="KW-1185">Reference proteome</keyword>
<evidence type="ECO:0000313" key="2">
    <source>
        <dbReference type="EMBL" id="PYH96011.1"/>
    </source>
</evidence>
<feature type="region of interest" description="Disordered" evidence="1">
    <location>
        <begin position="119"/>
        <end position="140"/>
    </location>
</feature>
<organism evidence="2 3">
    <name type="scientific">Aspergillus ellipticus CBS 707.79</name>
    <dbReference type="NCBI Taxonomy" id="1448320"/>
    <lineage>
        <taxon>Eukaryota</taxon>
        <taxon>Fungi</taxon>
        <taxon>Dikarya</taxon>
        <taxon>Ascomycota</taxon>
        <taxon>Pezizomycotina</taxon>
        <taxon>Eurotiomycetes</taxon>
        <taxon>Eurotiomycetidae</taxon>
        <taxon>Eurotiales</taxon>
        <taxon>Aspergillaceae</taxon>
        <taxon>Aspergillus</taxon>
        <taxon>Aspergillus subgen. Circumdati</taxon>
    </lineage>
</organism>
<proteinExistence type="predicted"/>
<dbReference type="AlphaFoldDB" id="A0A319DFA7"/>
<dbReference type="EMBL" id="KZ825844">
    <property type="protein sequence ID" value="PYH96011.1"/>
    <property type="molecule type" value="Genomic_DNA"/>
</dbReference>